<evidence type="ECO:0000256" key="3">
    <source>
        <dbReference type="ARBA" id="ARBA00022840"/>
    </source>
</evidence>
<dbReference type="GO" id="GO:0005524">
    <property type="term" value="F:ATP binding"/>
    <property type="evidence" value="ECO:0007669"/>
    <property type="project" value="UniProtKB-KW"/>
</dbReference>
<dbReference type="PANTHER" id="PTHR42939:SF1">
    <property type="entry name" value="ABC TRANSPORTER ATP-BINDING PROTEIN ALBC-RELATED"/>
    <property type="match status" value="1"/>
</dbReference>
<dbReference type="PROSITE" id="PS00211">
    <property type="entry name" value="ABC_TRANSPORTER_1"/>
    <property type="match status" value="1"/>
</dbReference>
<comment type="caution">
    <text evidence="5">The sequence shown here is derived from an EMBL/GenBank/DDBJ whole genome shotgun (WGS) entry which is preliminary data.</text>
</comment>
<keyword evidence="2" id="KW-0547">Nucleotide-binding</keyword>
<dbReference type="InterPro" id="IPR003593">
    <property type="entry name" value="AAA+_ATPase"/>
</dbReference>
<dbReference type="Gene3D" id="3.40.50.300">
    <property type="entry name" value="P-loop containing nucleotide triphosphate hydrolases"/>
    <property type="match status" value="1"/>
</dbReference>
<sequence>MADSVVASNLSHIFRGGGGVSQFSTALTPGTIGLIGNNGAGKSTLLSILATVRSPRGGSVEWFGDADPRHARSKIALMPQDFEAPTGFTVLEYVKYVGWLRGLDRRASVEAARAVIDRVGLARAADARMKSLSGGMLRRVAFAQALVASPSLLLLDEPTTGLDPEQRRSIRGLMSEAGDSGRIVVLSSHIVEDVVSICDRIIALREGELVLDVPTSELLTYVAQTDASAEEAVVQILSGDSPLCRRDNPESA</sequence>
<keyword evidence="1" id="KW-0813">Transport</keyword>
<dbReference type="SUPFAM" id="SSF52540">
    <property type="entry name" value="P-loop containing nucleoside triphosphate hydrolases"/>
    <property type="match status" value="1"/>
</dbReference>
<dbReference type="SMART" id="SM00382">
    <property type="entry name" value="AAA"/>
    <property type="match status" value="1"/>
</dbReference>
<dbReference type="InterPro" id="IPR003439">
    <property type="entry name" value="ABC_transporter-like_ATP-bd"/>
</dbReference>
<protein>
    <submittedName>
        <fullName evidence="5">ABC-type multidrug transport system ATPase subunit</fullName>
    </submittedName>
</protein>
<dbReference type="InterPro" id="IPR051782">
    <property type="entry name" value="ABC_Transporter_VariousFunc"/>
</dbReference>
<dbReference type="Proteomes" id="UP000256253">
    <property type="component" value="Unassembled WGS sequence"/>
</dbReference>
<dbReference type="AlphaFoldDB" id="A0A3D9UZC1"/>
<keyword evidence="6" id="KW-1185">Reference proteome</keyword>
<evidence type="ECO:0000256" key="1">
    <source>
        <dbReference type="ARBA" id="ARBA00022448"/>
    </source>
</evidence>
<dbReference type="EMBL" id="QTUA01000001">
    <property type="protein sequence ID" value="REF30161.1"/>
    <property type="molecule type" value="Genomic_DNA"/>
</dbReference>
<gene>
    <name evidence="5" type="ORF">DFJ65_1155</name>
</gene>
<dbReference type="RefSeq" id="WP_115922190.1">
    <property type="nucleotide sequence ID" value="NZ_QTUA01000001.1"/>
</dbReference>
<evidence type="ECO:0000313" key="5">
    <source>
        <dbReference type="EMBL" id="REF30161.1"/>
    </source>
</evidence>
<accession>A0A3D9UZC1</accession>
<dbReference type="PROSITE" id="PS50893">
    <property type="entry name" value="ABC_TRANSPORTER_2"/>
    <property type="match status" value="1"/>
</dbReference>
<evidence type="ECO:0000313" key="6">
    <source>
        <dbReference type="Proteomes" id="UP000256253"/>
    </source>
</evidence>
<dbReference type="Pfam" id="PF00005">
    <property type="entry name" value="ABC_tran"/>
    <property type="match status" value="1"/>
</dbReference>
<reference evidence="5 6" key="1">
    <citation type="submission" date="2018-08" db="EMBL/GenBank/DDBJ databases">
        <title>Sequencing the genomes of 1000 actinobacteria strains.</title>
        <authorList>
            <person name="Klenk H.-P."/>
        </authorList>
    </citation>
    <scope>NUCLEOTIDE SEQUENCE [LARGE SCALE GENOMIC DNA]</scope>
    <source>
        <strain evidence="5 6">DSM 22967</strain>
    </source>
</reference>
<dbReference type="GO" id="GO:0016887">
    <property type="term" value="F:ATP hydrolysis activity"/>
    <property type="evidence" value="ECO:0007669"/>
    <property type="project" value="InterPro"/>
</dbReference>
<dbReference type="InterPro" id="IPR017871">
    <property type="entry name" value="ABC_transporter-like_CS"/>
</dbReference>
<dbReference type="InterPro" id="IPR027417">
    <property type="entry name" value="P-loop_NTPase"/>
</dbReference>
<proteinExistence type="predicted"/>
<keyword evidence="3" id="KW-0067">ATP-binding</keyword>
<dbReference type="PANTHER" id="PTHR42939">
    <property type="entry name" value="ABC TRANSPORTER ATP-BINDING PROTEIN ALBC-RELATED"/>
    <property type="match status" value="1"/>
</dbReference>
<evidence type="ECO:0000259" key="4">
    <source>
        <dbReference type="PROSITE" id="PS50893"/>
    </source>
</evidence>
<evidence type="ECO:0000256" key="2">
    <source>
        <dbReference type="ARBA" id="ARBA00022741"/>
    </source>
</evidence>
<organism evidence="5 6">
    <name type="scientific">Calidifontibacter indicus</name>
    <dbReference type="NCBI Taxonomy" id="419650"/>
    <lineage>
        <taxon>Bacteria</taxon>
        <taxon>Bacillati</taxon>
        <taxon>Actinomycetota</taxon>
        <taxon>Actinomycetes</taxon>
        <taxon>Micrococcales</taxon>
        <taxon>Dermacoccaceae</taxon>
        <taxon>Calidifontibacter</taxon>
    </lineage>
</organism>
<feature type="domain" description="ABC transporter" evidence="4">
    <location>
        <begin position="5"/>
        <end position="231"/>
    </location>
</feature>
<name>A0A3D9UZC1_9MICO</name>
<dbReference type="OrthoDB" id="5296765at2"/>